<dbReference type="PANTHER" id="PTHR43880">
    <property type="entry name" value="ALCOHOL DEHYDROGENASE"/>
    <property type="match status" value="1"/>
</dbReference>
<keyword evidence="4 7" id="KW-0862">Zinc</keyword>
<proteinExistence type="inferred from homology"/>
<organism evidence="9 10">
    <name type="scientific">Mycetocola miduiensis</name>
    <dbReference type="NCBI Taxonomy" id="995034"/>
    <lineage>
        <taxon>Bacteria</taxon>
        <taxon>Bacillati</taxon>
        <taxon>Actinomycetota</taxon>
        <taxon>Actinomycetes</taxon>
        <taxon>Micrococcales</taxon>
        <taxon>Microbacteriaceae</taxon>
        <taxon>Mycetocola</taxon>
    </lineage>
</organism>
<comment type="cofactor">
    <cofactor evidence="1 7">
        <name>Zn(2+)</name>
        <dbReference type="ChEBI" id="CHEBI:29105"/>
    </cofactor>
</comment>
<dbReference type="FunFam" id="3.40.50.720:FF:000003">
    <property type="entry name" value="S-(hydroxymethyl)glutathione dehydrogenase"/>
    <property type="match status" value="1"/>
</dbReference>
<accession>A0A1I5AI21</accession>
<evidence type="ECO:0000256" key="5">
    <source>
        <dbReference type="ARBA" id="ARBA00023002"/>
    </source>
</evidence>
<keyword evidence="5" id="KW-0560">Oxidoreductase</keyword>
<reference evidence="10" key="1">
    <citation type="submission" date="2016-10" db="EMBL/GenBank/DDBJ databases">
        <authorList>
            <person name="Varghese N."/>
            <person name="Submissions S."/>
        </authorList>
    </citation>
    <scope>NUCLEOTIDE SEQUENCE [LARGE SCALE GENOMIC DNA]</scope>
    <source>
        <strain evidence="10">CGMCC 1.11101</strain>
    </source>
</reference>
<feature type="domain" description="Enoyl reductase (ER)" evidence="8">
    <location>
        <begin position="10"/>
        <end position="364"/>
    </location>
</feature>
<evidence type="ECO:0000256" key="6">
    <source>
        <dbReference type="ARBA" id="ARBA00023027"/>
    </source>
</evidence>
<dbReference type="PANTHER" id="PTHR43880:SF12">
    <property type="entry name" value="ALCOHOL DEHYDROGENASE CLASS-3"/>
    <property type="match status" value="1"/>
</dbReference>
<keyword evidence="3 7" id="KW-0479">Metal-binding</keyword>
<sequence>MEITAAFLAGTDQPFEVTSLELAEPRPTEVLVRIVASGICASDAHTRSGRIPSPLPCVLGHEGAGVVEAVGELVTHVVPGDHVALSWMPNCGECRHCHNGRPVLCTAATPYTLAGTMLDGSSRLSKDGDTVYHYSFLSTFASHTVVPAASAIKIDPTVPLGVAALVGCAIMTGYGAAVNRAQVRPGSSVLIFGAGGVGLSAVMGAKVAGALQIIVVDPIESKRAEAMEFGATHVIAPGDDVVEQVRALTDGFGADYTIDAVGAPAVLAQAFDATVAGGTIVCVGVPAADARPSLPGPQLVREEKIVTGSLYGSSRPAVDIPLILDLYARGLLPLDKMISKTYALDDINAAFDDMAAGKLNRGVLVFDDKLAY</sequence>
<dbReference type="GO" id="GO:0005829">
    <property type="term" value="C:cytosol"/>
    <property type="evidence" value="ECO:0007669"/>
    <property type="project" value="TreeGrafter"/>
</dbReference>
<dbReference type="InterPro" id="IPR011032">
    <property type="entry name" value="GroES-like_sf"/>
</dbReference>
<evidence type="ECO:0000256" key="3">
    <source>
        <dbReference type="ARBA" id="ARBA00022723"/>
    </source>
</evidence>
<dbReference type="Gene3D" id="3.40.50.720">
    <property type="entry name" value="NAD(P)-binding Rossmann-like Domain"/>
    <property type="match status" value="1"/>
</dbReference>
<keyword evidence="10" id="KW-1185">Reference proteome</keyword>
<dbReference type="GO" id="GO:0051903">
    <property type="term" value="F:S-(hydroxymethyl)glutathione dehydrogenase [NAD(P)+] activity"/>
    <property type="evidence" value="ECO:0007669"/>
    <property type="project" value="TreeGrafter"/>
</dbReference>
<protein>
    <submittedName>
        <fullName evidence="9">S-(Hydroxymethyl)glutathione dehydrogenase / alcohol dehydrogenase</fullName>
    </submittedName>
</protein>
<dbReference type="GO" id="GO:0046294">
    <property type="term" value="P:formaldehyde catabolic process"/>
    <property type="evidence" value="ECO:0007669"/>
    <property type="project" value="TreeGrafter"/>
</dbReference>
<keyword evidence="6" id="KW-0520">NAD</keyword>
<dbReference type="CDD" id="cd08279">
    <property type="entry name" value="Zn_ADH_class_III"/>
    <property type="match status" value="1"/>
</dbReference>
<dbReference type="Pfam" id="PF00107">
    <property type="entry name" value="ADH_zinc_N"/>
    <property type="match status" value="1"/>
</dbReference>
<evidence type="ECO:0000313" key="10">
    <source>
        <dbReference type="Proteomes" id="UP000198867"/>
    </source>
</evidence>
<evidence type="ECO:0000256" key="2">
    <source>
        <dbReference type="ARBA" id="ARBA00008072"/>
    </source>
</evidence>
<name>A0A1I5AI21_9MICO</name>
<dbReference type="Gene3D" id="3.90.180.10">
    <property type="entry name" value="Medium-chain alcohol dehydrogenases, catalytic domain"/>
    <property type="match status" value="1"/>
</dbReference>
<dbReference type="AlphaFoldDB" id="A0A1I5AI21"/>
<dbReference type="EMBL" id="FOVM01000003">
    <property type="protein sequence ID" value="SFN62020.1"/>
    <property type="molecule type" value="Genomic_DNA"/>
</dbReference>
<dbReference type="RefSeq" id="WP_090710115.1">
    <property type="nucleotide sequence ID" value="NZ_FOVM01000003.1"/>
</dbReference>
<dbReference type="SUPFAM" id="SSF51735">
    <property type="entry name" value="NAD(P)-binding Rossmann-fold domains"/>
    <property type="match status" value="1"/>
</dbReference>
<dbReference type="OrthoDB" id="334894at2"/>
<dbReference type="Pfam" id="PF08240">
    <property type="entry name" value="ADH_N"/>
    <property type="match status" value="1"/>
</dbReference>
<evidence type="ECO:0000256" key="7">
    <source>
        <dbReference type="RuleBase" id="RU361277"/>
    </source>
</evidence>
<dbReference type="InterPro" id="IPR002328">
    <property type="entry name" value="ADH_Zn_CS"/>
</dbReference>
<evidence type="ECO:0000256" key="4">
    <source>
        <dbReference type="ARBA" id="ARBA00022833"/>
    </source>
</evidence>
<dbReference type="InterPro" id="IPR036291">
    <property type="entry name" value="NAD(P)-bd_dom_sf"/>
</dbReference>
<dbReference type="InterPro" id="IPR020843">
    <property type="entry name" value="ER"/>
</dbReference>
<dbReference type="InterPro" id="IPR013149">
    <property type="entry name" value="ADH-like_C"/>
</dbReference>
<evidence type="ECO:0000313" key="9">
    <source>
        <dbReference type="EMBL" id="SFN62020.1"/>
    </source>
</evidence>
<dbReference type="InterPro" id="IPR013154">
    <property type="entry name" value="ADH-like_N"/>
</dbReference>
<dbReference type="Proteomes" id="UP000198867">
    <property type="component" value="Unassembled WGS sequence"/>
</dbReference>
<dbReference type="SUPFAM" id="SSF50129">
    <property type="entry name" value="GroES-like"/>
    <property type="match status" value="2"/>
</dbReference>
<gene>
    <name evidence="9" type="ORF">SAMN05216219_1476</name>
</gene>
<dbReference type="PROSITE" id="PS00059">
    <property type="entry name" value="ADH_ZINC"/>
    <property type="match status" value="1"/>
</dbReference>
<dbReference type="SMART" id="SM00829">
    <property type="entry name" value="PKS_ER"/>
    <property type="match status" value="1"/>
</dbReference>
<dbReference type="GO" id="GO:0008270">
    <property type="term" value="F:zinc ion binding"/>
    <property type="evidence" value="ECO:0007669"/>
    <property type="project" value="InterPro"/>
</dbReference>
<comment type="similarity">
    <text evidence="2 7">Belongs to the zinc-containing alcohol dehydrogenase family.</text>
</comment>
<evidence type="ECO:0000256" key="1">
    <source>
        <dbReference type="ARBA" id="ARBA00001947"/>
    </source>
</evidence>
<evidence type="ECO:0000259" key="8">
    <source>
        <dbReference type="SMART" id="SM00829"/>
    </source>
</evidence>
<dbReference type="STRING" id="995034.SAMN05216219_1476"/>